<evidence type="ECO:0000256" key="3">
    <source>
        <dbReference type="ARBA" id="ARBA00022723"/>
    </source>
</evidence>
<dbReference type="EMBL" id="JAVRHV010000002">
    <property type="protein sequence ID" value="MDT0552680.1"/>
    <property type="molecule type" value="Genomic_DNA"/>
</dbReference>
<keyword evidence="5" id="KW-0378">Hydrolase</keyword>
<protein>
    <submittedName>
        <fullName evidence="8">Sulfatase-like hydrolase/transferase</fullName>
    </submittedName>
</protein>
<name>A0ABU2Y3E6_9FLAO</name>
<dbReference type="Proteomes" id="UP001252186">
    <property type="component" value="Unassembled WGS sequence"/>
</dbReference>
<comment type="similarity">
    <text evidence="2">Belongs to the sulfatase family.</text>
</comment>
<evidence type="ECO:0000313" key="9">
    <source>
        <dbReference type="Proteomes" id="UP001252186"/>
    </source>
</evidence>
<dbReference type="PANTHER" id="PTHR42693">
    <property type="entry name" value="ARYLSULFATASE FAMILY MEMBER"/>
    <property type="match status" value="1"/>
</dbReference>
<evidence type="ECO:0000256" key="2">
    <source>
        <dbReference type="ARBA" id="ARBA00008779"/>
    </source>
</evidence>
<keyword evidence="4" id="KW-0732">Signal</keyword>
<dbReference type="InterPro" id="IPR000917">
    <property type="entry name" value="Sulfatase_N"/>
</dbReference>
<comment type="cofactor">
    <cofactor evidence="1">
        <name>Ca(2+)</name>
        <dbReference type="ChEBI" id="CHEBI:29108"/>
    </cofactor>
</comment>
<dbReference type="CDD" id="cd16155">
    <property type="entry name" value="sulfatase_like"/>
    <property type="match status" value="1"/>
</dbReference>
<reference evidence="8 9" key="1">
    <citation type="submission" date="2023-09" db="EMBL/GenBank/DDBJ databases">
        <authorList>
            <person name="Rey-Velasco X."/>
        </authorList>
    </citation>
    <scope>NUCLEOTIDE SEQUENCE [LARGE SCALE GENOMIC DNA]</scope>
    <source>
        <strain evidence="8 9">P050</strain>
    </source>
</reference>
<evidence type="ECO:0000256" key="1">
    <source>
        <dbReference type="ARBA" id="ARBA00001913"/>
    </source>
</evidence>
<evidence type="ECO:0000256" key="4">
    <source>
        <dbReference type="ARBA" id="ARBA00022729"/>
    </source>
</evidence>
<dbReference type="PANTHER" id="PTHR42693:SF42">
    <property type="entry name" value="ARYLSULFATASE G"/>
    <property type="match status" value="1"/>
</dbReference>
<dbReference type="Pfam" id="PF00884">
    <property type="entry name" value="Sulfatase"/>
    <property type="match status" value="1"/>
</dbReference>
<gene>
    <name evidence="8" type="ORF">RM519_05425</name>
</gene>
<keyword evidence="9" id="KW-1185">Reference proteome</keyword>
<keyword evidence="6" id="KW-0106">Calcium</keyword>
<evidence type="ECO:0000256" key="6">
    <source>
        <dbReference type="ARBA" id="ARBA00022837"/>
    </source>
</evidence>
<accession>A0ABU2Y3E6</accession>
<dbReference type="RefSeq" id="WP_311592597.1">
    <property type="nucleotide sequence ID" value="NZ_JAVRHV010000002.1"/>
</dbReference>
<proteinExistence type="inferred from homology"/>
<dbReference type="SUPFAM" id="SSF53649">
    <property type="entry name" value="Alkaline phosphatase-like"/>
    <property type="match status" value="1"/>
</dbReference>
<keyword evidence="3" id="KW-0479">Metal-binding</keyword>
<dbReference type="InterPro" id="IPR050738">
    <property type="entry name" value="Sulfatase"/>
</dbReference>
<evidence type="ECO:0000313" key="8">
    <source>
        <dbReference type="EMBL" id="MDT0552680.1"/>
    </source>
</evidence>
<organism evidence="8 9">
    <name type="scientific">Urechidicola vernalis</name>
    <dbReference type="NCBI Taxonomy" id="3075600"/>
    <lineage>
        <taxon>Bacteria</taxon>
        <taxon>Pseudomonadati</taxon>
        <taxon>Bacteroidota</taxon>
        <taxon>Flavobacteriia</taxon>
        <taxon>Flavobacteriales</taxon>
        <taxon>Flavobacteriaceae</taxon>
        <taxon>Urechidicola</taxon>
    </lineage>
</organism>
<dbReference type="Gene3D" id="3.40.720.10">
    <property type="entry name" value="Alkaline Phosphatase, subunit A"/>
    <property type="match status" value="1"/>
</dbReference>
<feature type="domain" description="Sulfatase N-terminal" evidence="7">
    <location>
        <begin position="24"/>
        <end position="368"/>
    </location>
</feature>
<comment type="caution">
    <text evidence="8">The sequence shown here is derived from an EMBL/GenBank/DDBJ whole genome shotgun (WGS) entry which is preliminary data.</text>
</comment>
<dbReference type="InterPro" id="IPR017850">
    <property type="entry name" value="Alkaline_phosphatase_core_sf"/>
</dbReference>
<evidence type="ECO:0000259" key="7">
    <source>
        <dbReference type="Pfam" id="PF00884"/>
    </source>
</evidence>
<sequence>MRIRIATVIVLLINISVFYAQEKPNILFIFADDQTFESLGAINNPEIKTPNLDRLLEQGTLFTQTFNQGSWSPAVCLASRAMLNSGLSVWDSKNFDKLSNSEGKDKVTPWSLLMKNAGYDTYMTGKWHVRLDANKLFDEVRHVRPGMPNQTNKRYARKFLENEPDTWSPYDTSNKGYWKGGKHWSVVVADNTLDYLRKSKEGENPFFMYVAFNAPHDPRQSPKKYVDMYPIENIAVPESFLPEYPYAEEAASGKDLRDEQLAPFPRTEYSVKVNRQEYYAIITHMDAQIGRILDALEQTGQIDNTYIIFTADHGLAVGDHGFIGKQNMYDQSMRVPMIISGPRIPKSKQIHEMVYLQDAMATSLEIAEVKKPNYVAFNSLLPLTKNSNKKSKNQEVYGAYLDNQRMLRSKDFKLIVYPTIGKIRFYDIKNDPNEIRDLALNPSYSKEVKKHFKKLFSQQKKLRDQLDLSSVYEKYLNNF</sequence>
<evidence type="ECO:0000256" key="5">
    <source>
        <dbReference type="ARBA" id="ARBA00022801"/>
    </source>
</evidence>